<keyword evidence="13" id="KW-1185">Reference proteome</keyword>
<dbReference type="EMBL" id="JARKIE010000067">
    <property type="protein sequence ID" value="KAJ7690140.1"/>
    <property type="molecule type" value="Genomic_DNA"/>
</dbReference>
<dbReference type="GO" id="GO:0005506">
    <property type="term" value="F:iron ion binding"/>
    <property type="evidence" value="ECO:0007669"/>
    <property type="project" value="InterPro"/>
</dbReference>
<keyword evidence="5 9" id="KW-0479">Metal-binding</keyword>
<evidence type="ECO:0000256" key="7">
    <source>
        <dbReference type="ARBA" id="ARBA00023004"/>
    </source>
</evidence>
<dbReference type="SUPFAM" id="SSF48264">
    <property type="entry name" value="Cytochrome P450"/>
    <property type="match status" value="1"/>
</dbReference>
<keyword evidence="11" id="KW-0812">Transmembrane</keyword>
<feature type="binding site" description="axial binding residue" evidence="9">
    <location>
        <position position="446"/>
    </location>
    <ligand>
        <name>heme</name>
        <dbReference type="ChEBI" id="CHEBI:30413"/>
    </ligand>
    <ligandPart>
        <name>Fe</name>
        <dbReference type="ChEBI" id="CHEBI:18248"/>
    </ligandPart>
</feature>
<evidence type="ECO:0000256" key="9">
    <source>
        <dbReference type="PIRSR" id="PIRSR602401-1"/>
    </source>
</evidence>
<dbReference type="InterPro" id="IPR017972">
    <property type="entry name" value="Cyt_P450_CS"/>
</dbReference>
<protein>
    <submittedName>
        <fullName evidence="12">Cytochrome P450</fullName>
    </submittedName>
</protein>
<dbReference type="PRINTS" id="PR00463">
    <property type="entry name" value="EP450I"/>
</dbReference>
<evidence type="ECO:0000256" key="5">
    <source>
        <dbReference type="ARBA" id="ARBA00022723"/>
    </source>
</evidence>
<dbReference type="CDD" id="cd11065">
    <property type="entry name" value="CYP64-like"/>
    <property type="match status" value="1"/>
</dbReference>
<dbReference type="Gene3D" id="1.10.630.10">
    <property type="entry name" value="Cytochrome P450"/>
    <property type="match status" value="1"/>
</dbReference>
<sequence>MELPALDYGRPPLLYALIGASAISVFLYLKMRVQTLPLPPGPRKLPLVGNLFSMPVHSEWTTYWKWSKEYNSDIIHLNAMGTSVVVLSSVEAAEDLLEKRSAIYSDRPRGHMLELIGGTFMFALQRYGDTWRTHRRHFHHELNAVASRRFQSLELQQAHDLLRRILDNPDAYDEHYDYVFGGIMMTMAYGLDILPQDDPYISAAHVALRVMSGAAVPGRFLIDVIPALKYVPFWFPGASFKRKAVGWKKLVQKMVDLPFAASKDAMAKGIERPSFTASRLMSLAEEKDEASQELDIKHVAATMYGTGTDTTRGTLVIFLRAMMENPTAQRMAQQEIDSIIRPGHLPGFEDQDQLPYITALVKETMRWWPVAPMSVPHAVTEEDIYRGYRIPAGSVVMVNAWALLHDETAYPDPHAFKPERFLLDGKLNPAVRDPLDIIFGFGRRSCPGRYLGWDSVWIMIASMLAVFDVTKTIGKDGKPIEAPPGFVSELVVTPVPFKCSIKPRSRAAAELVRSTVVN</sequence>
<comment type="similarity">
    <text evidence="3 10">Belongs to the cytochrome P450 family.</text>
</comment>
<evidence type="ECO:0000256" key="1">
    <source>
        <dbReference type="ARBA" id="ARBA00001971"/>
    </source>
</evidence>
<dbReference type="GO" id="GO:0004497">
    <property type="term" value="F:monooxygenase activity"/>
    <property type="evidence" value="ECO:0007669"/>
    <property type="project" value="UniProtKB-KW"/>
</dbReference>
<keyword evidence="6 10" id="KW-0560">Oxidoreductase</keyword>
<evidence type="ECO:0000256" key="10">
    <source>
        <dbReference type="RuleBase" id="RU000461"/>
    </source>
</evidence>
<dbReference type="InterPro" id="IPR001128">
    <property type="entry name" value="Cyt_P450"/>
</dbReference>
<dbReference type="Proteomes" id="UP001221757">
    <property type="component" value="Unassembled WGS sequence"/>
</dbReference>
<keyword evidence="4 9" id="KW-0349">Heme</keyword>
<feature type="transmembrane region" description="Helical" evidence="11">
    <location>
        <begin position="12"/>
        <end position="29"/>
    </location>
</feature>
<proteinExistence type="inferred from homology"/>
<comment type="cofactor">
    <cofactor evidence="1 9">
        <name>heme</name>
        <dbReference type="ChEBI" id="CHEBI:30413"/>
    </cofactor>
</comment>
<dbReference type="AlphaFoldDB" id="A0AAD7GDX0"/>
<evidence type="ECO:0000256" key="4">
    <source>
        <dbReference type="ARBA" id="ARBA00022617"/>
    </source>
</evidence>
<evidence type="ECO:0000256" key="8">
    <source>
        <dbReference type="ARBA" id="ARBA00023033"/>
    </source>
</evidence>
<accession>A0AAD7GDX0</accession>
<keyword evidence="11" id="KW-0472">Membrane</keyword>
<gene>
    <name evidence="12" type="ORF">B0H17DRAFT_1331546</name>
</gene>
<dbReference type="PROSITE" id="PS00086">
    <property type="entry name" value="CYTOCHROME_P450"/>
    <property type="match status" value="1"/>
</dbReference>
<name>A0AAD7GDX0_MYCRO</name>
<evidence type="ECO:0000256" key="3">
    <source>
        <dbReference type="ARBA" id="ARBA00010617"/>
    </source>
</evidence>
<keyword evidence="7 9" id="KW-0408">Iron</keyword>
<dbReference type="GO" id="GO:0016705">
    <property type="term" value="F:oxidoreductase activity, acting on paired donors, with incorporation or reduction of molecular oxygen"/>
    <property type="evidence" value="ECO:0007669"/>
    <property type="project" value="InterPro"/>
</dbReference>
<dbReference type="GO" id="GO:0020037">
    <property type="term" value="F:heme binding"/>
    <property type="evidence" value="ECO:0007669"/>
    <property type="project" value="InterPro"/>
</dbReference>
<evidence type="ECO:0000256" key="6">
    <source>
        <dbReference type="ARBA" id="ARBA00023002"/>
    </source>
</evidence>
<dbReference type="InterPro" id="IPR002401">
    <property type="entry name" value="Cyt_P450_E_grp-I"/>
</dbReference>
<comment type="pathway">
    <text evidence="2">Secondary metabolite biosynthesis.</text>
</comment>
<dbReference type="InterPro" id="IPR050364">
    <property type="entry name" value="Cytochrome_P450_fung"/>
</dbReference>
<evidence type="ECO:0000313" key="12">
    <source>
        <dbReference type="EMBL" id="KAJ7690140.1"/>
    </source>
</evidence>
<dbReference type="PANTHER" id="PTHR46300">
    <property type="entry name" value="P450, PUTATIVE (EUROFUNG)-RELATED-RELATED"/>
    <property type="match status" value="1"/>
</dbReference>
<evidence type="ECO:0000256" key="2">
    <source>
        <dbReference type="ARBA" id="ARBA00005179"/>
    </source>
</evidence>
<dbReference type="PANTHER" id="PTHR46300:SF7">
    <property type="entry name" value="P450, PUTATIVE (EUROFUNG)-RELATED"/>
    <property type="match status" value="1"/>
</dbReference>
<keyword evidence="8 10" id="KW-0503">Monooxygenase</keyword>
<evidence type="ECO:0000313" key="13">
    <source>
        <dbReference type="Proteomes" id="UP001221757"/>
    </source>
</evidence>
<keyword evidence="11" id="KW-1133">Transmembrane helix</keyword>
<reference evidence="12" key="1">
    <citation type="submission" date="2023-03" db="EMBL/GenBank/DDBJ databases">
        <title>Massive genome expansion in bonnet fungi (Mycena s.s.) driven by repeated elements and novel gene families across ecological guilds.</title>
        <authorList>
            <consortium name="Lawrence Berkeley National Laboratory"/>
            <person name="Harder C.B."/>
            <person name="Miyauchi S."/>
            <person name="Viragh M."/>
            <person name="Kuo A."/>
            <person name="Thoen E."/>
            <person name="Andreopoulos B."/>
            <person name="Lu D."/>
            <person name="Skrede I."/>
            <person name="Drula E."/>
            <person name="Henrissat B."/>
            <person name="Morin E."/>
            <person name="Kohler A."/>
            <person name="Barry K."/>
            <person name="LaButti K."/>
            <person name="Morin E."/>
            <person name="Salamov A."/>
            <person name="Lipzen A."/>
            <person name="Mereny Z."/>
            <person name="Hegedus B."/>
            <person name="Baldrian P."/>
            <person name="Stursova M."/>
            <person name="Weitz H."/>
            <person name="Taylor A."/>
            <person name="Grigoriev I.V."/>
            <person name="Nagy L.G."/>
            <person name="Martin F."/>
            <person name="Kauserud H."/>
        </authorList>
    </citation>
    <scope>NUCLEOTIDE SEQUENCE</scope>
    <source>
        <strain evidence="12">CBHHK067</strain>
    </source>
</reference>
<dbReference type="InterPro" id="IPR036396">
    <property type="entry name" value="Cyt_P450_sf"/>
</dbReference>
<comment type="caution">
    <text evidence="12">The sequence shown here is derived from an EMBL/GenBank/DDBJ whole genome shotgun (WGS) entry which is preliminary data.</text>
</comment>
<evidence type="ECO:0000256" key="11">
    <source>
        <dbReference type="SAM" id="Phobius"/>
    </source>
</evidence>
<organism evidence="12 13">
    <name type="scientific">Mycena rosella</name>
    <name type="common">Pink bonnet</name>
    <name type="synonym">Agaricus rosellus</name>
    <dbReference type="NCBI Taxonomy" id="1033263"/>
    <lineage>
        <taxon>Eukaryota</taxon>
        <taxon>Fungi</taxon>
        <taxon>Dikarya</taxon>
        <taxon>Basidiomycota</taxon>
        <taxon>Agaricomycotina</taxon>
        <taxon>Agaricomycetes</taxon>
        <taxon>Agaricomycetidae</taxon>
        <taxon>Agaricales</taxon>
        <taxon>Marasmiineae</taxon>
        <taxon>Mycenaceae</taxon>
        <taxon>Mycena</taxon>
    </lineage>
</organism>
<dbReference type="Pfam" id="PF00067">
    <property type="entry name" value="p450"/>
    <property type="match status" value="1"/>
</dbReference>